<dbReference type="InterPro" id="IPR046357">
    <property type="entry name" value="PPIase_dom_sf"/>
</dbReference>
<evidence type="ECO:0000313" key="12">
    <source>
        <dbReference type="EMBL" id="PWR69953.1"/>
    </source>
</evidence>
<dbReference type="AlphaFoldDB" id="A0A2V2N3X2"/>
<dbReference type="PROSITE" id="PS50059">
    <property type="entry name" value="FKBP_PPIASE"/>
    <property type="match status" value="1"/>
</dbReference>
<dbReference type="GO" id="GO:0042026">
    <property type="term" value="P:protein refolding"/>
    <property type="evidence" value="ECO:0007669"/>
    <property type="project" value="UniProtKB-ARBA"/>
</dbReference>
<evidence type="ECO:0000256" key="4">
    <source>
        <dbReference type="ARBA" id="ARBA00022490"/>
    </source>
</evidence>
<evidence type="ECO:0000256" key="10">
    <source>
        <dbReference type="SAM" id="MobiDB-lite"/>
    </source>
</evidence>
<comment type="similarity">
    <text evidence="3 9">Belongs to the FKBP-type PPIase family.</text>
</comment>
<dbReference type="Pfam" id="PF00254">
    <property type="entry name" value="FKBP_C"/>
    <property type="match status" value="1"/>
</dbReference>
<evidence type="ECO:0000259" key="11">
    <source>
        <dbReference type="PROSITE" id="PS50059"/>
    </source>
</evidence>
<proteinExistence type="inferred from homology"/>
<dbReference type="Gene3D" id="3.10.50.40">
    <property type="match status" value="1"/>
</dbReference>
<evidence type="ECO:0000256" key="3">
    <source>
        <dbReference type="ARBA" id="ARBA00006577"/>
    </source>
</evidence>
<protein>
    <recommendedName>
        <fullName evidence="9">Peptidyl-prolyl cis-trans isomerase</fullName>
        <ecNumber evidence="9">5.2.1.8</ecNumber>
    </recommendedName>
</protein>
<dbReference type="PROSITE" id="PS51257">
    <property type="entry name" value="PROKAR_LIPOPROTEIN"/>
    <property type="match status" value="1"/>
</dbReference>
<comment type="catalytic activity">
    <reaction evidence="1 8 9">
        <text>[protein]-peptidylproline (omega=180) = [protein]-peptidylproline (omega=0)</text>
        <dbReference type="Rhea" id="RHEA:16237"/>
        <dbReference type="Rhea" id="RHEA-COMP:10747"/>
        <dbReference type="Rhea" id="RHEA-COMP:10748"/>
        <dbReference type="ChEBI" id="CHEBI:83833"/>
        <dbReference type="ChEBI" id="CHEBI:83834"/>
        <dbReference type="EC" id="5.2.1.8"/>
    </reaction>
</comment>
<dbReference type="EMBL" id="QGMY01000017">
    <property type="protein sequence ID" value="PWR69953.1"/>
    <property type="molecule type" value="Genomic_DNA"/>
</dbReference>
<dbReference type="GeneID" id="97547476"/>
<evidence type="ECO:0000313" key="13">
    <source>
        <dbReference type="Proteomes" id="UP000245657"/>
    </source>
</evidence>
<evidence type="ECO:0000256" key="9">
    <source>
        <dbReference type="RuleBase" id="RU003915"/>
    </source>
</evidence>
<feature type="region of interest" description="Disordered" evidence="10">
    <location>
        <begin position="37"/>
        <end position="60"/>
    </location>
</feature>
<comment type="caution">
    <text evidence="12">The sequence shown here is derived from an EMBL/GenBank/DDBJ whole genome shotgun (WGS) entry which is preliminary data.</text>
</comment>
<feature type="region of interest" description="Disordered" evidence="10">
    <location>
        <begin position="211"/>
        <end position="246"/>
    </location>
</feature>
<evidence type="ECO:0000256" key="2">
    <source>
        <dbReference type="ARBA" id="ARBA00004496"/>
    </source>
</evidence>
<dbReference type="GO" id="GO:0005737">
    <property type="term" value="C:cytoplasm"/>
    <property type="evidence" value="ECO:0007669"/>
    <property type="project" value="UniProtKB-SubCell"/>
</dbReference>
<organism evidence="12 13">
    <name type="scientific">Methanospirillum lacunae</name>
    <dbReference type="NCBI Taxonomy" id="668570"/>
    <lineage>
        <taxon>Archaea</taxon>
        <taxon>Methanobacteriati</taxon>
        <taxon>Methanobacteriota</taxon>
        <taxon>Stenosarchaea group</taxon>
        <taxon>Methanomicrobia</taxon>
        <taxon>Methanomicrobiales</taxon>
        <taxon>Methanospirillaceae</taxon>
        <taxon>Methanospirillum</taxon>
    </lineage>
</organism>
<keyword evidence="5 8" id="KW-0697">Rotamase</keyword>
<gene>
    <name evidence="12" type="ORF">DK846_16105</name>
</gene>
<feature type="compositionally biased region" description="Low complexity" evidence="10">
    <location>
        <begin position="214"/>
        <end position="238"/>
    </location>
</feature>
<dbReference type="GO" id="GO:0003755">
    <property type="term" value="F:peptidyl-prolyl cis-trans isomerase activity"/>
    <property type="evidence" value="ECO:0007669"/>
    <property type="project" value="UniProtKB-UniRule"/>
</dbReference>
<evidence type="ECO:0000256" key="1">
    <source>
        <dbReference type="ARBA" id="ARBA00000971"/>
    </source>
</evidence>
<reference evidence="12 13" key="1">
    <citation type="submission" date="2018-05" db="EMBL/GenBank/DDBJ databases">
        <title>Draft genome of Methanospirillum lacunae Ki8-1.</title>
        <authorList>
            <person name="Dueholm M.S."/>
            <person name="Nielsen P.H."/>
            <person name="Bakmann L.F."/>
            <person name="Otzen D.E."/>
        </authorList>
    </citation>
    <scope>NUCLEOTIDE SEQUENCE [LARGE SCALE GENOMIC DNA]</scope>
    <source>
        <strain evidence="12 13">Ki8-1</strain>
    </source>
</reference>
<comment type="subcellular location">
    <subcellularLocation>
        <location evidence="2">Cytoplasm</location>
    </subcellularLocation>
</comment>
<evidence type="ECO:0000256" key="5">
    <source>
        <dbReference type="ARBA" id="ARBA00023110"/>
    </source>
</evidence>
<evidence type="ECO:0000256" key="6">
    <source>
        <dbReference type="ARBA" id="ARBA00023186"/>
    </source>
</evidence>
<name>A0A2V2N3X2_9EURY</name>
<dbReference type="OrthoDB" id="8615at2157"/>
<dbReference type="Proteomes" id="UP000245657">
    <property type="component" value="Unassembled WGS sequence"/>
</dbReference>
<feature type="domain" description="PPIase FKBP-type" evidence="11">
    <location>
        <begin position="65"/>
        <end position="139"/>
    </location>
</feature>
<accession>A0A2V2N3X2</accession>
<sequence length="246" mass="26323">MDRSQIIPRRHRYLTVVCVVLLALALLAAGCTSKDATKSPATASQSAQPSQAVQSAAPGEGVQNGDLVEIEYTGTLANGSVFDSSKDRGPFQFIIGEGTAIVGFENQIKGMKTGQNKKFTLSPEEAYGQYDPSLIKSMPIDFIPKEEKGNITIGDTVTLFNGQAYFPAKIIAMNSTNVTFDLNSQLAGQTLTFDITLVNLTPAKEVEEMVKNLQQQQNQTVQVPVDASGKSQSSSSQQPATGKNSL</sequence>
<dbReference type="PANTHER" id="PTHR47861:SF3">
    <property type="entry name" value="FKBP-TYPE PEPTIDYL-PROLYL CIS-TRANS ISOMERASE SLYD"/>
    <property type="match status" value="1"/>
</dbReference>
<evidence type="ECO:0000256" key="8">
    <source>
        <dbReference type="PROSITE-ProRule" id="PRU00277"/>
    </source>
</evidence>
<dbReference type="RefSeq" id="WP_109970017.1">
    <property type="nucleotide sequence ID" value="NZ_CP176093.1"/>
</dbReference>
<keyword evidence="6" id="KW-0143">Chaperone</keyword>
<keyword evidence="4" id="KW-0963">Cytoplasm</keyword>
<evidence type="ECO:0000256" key="7">
    <source>
        <dbReference type="ARBA" id="ARBA00023235"/>
    </source>
</evidence>
<dbReference type="SUPFAM" id="SSF54534">
    <property type="entry name" value="FKBP-like"/>
    <property type="match status" value="1"/>
</dbReference>
<feature type="compositionally biased region" description="Low complexity" evidence="10">
    <location>
        <begin position="39"/>
        <end position="58"/>
    </location>
</feature>
<dbReference type="InterPro" id="IPR001179">
    <property type="entry name" value="PPIase_FKBP_dom"/>
</dbReference>
<dbReference type="PANTHER" id="PTHR47861">
    <property type="entry name" value="FKBP-TYPE PEPTIDYL-PROLYL CIS-TRANS ISOMERASE SLYD"/>
    <property type="match status" value="1"/>
</dbReference>
<keyword evidence="13" id="KW-1185">Reference proteome</keyword>
<dbReference type="EC" id="5.2.1.8" evidence="9"/>
<keyword evidence="7 8" id="KW-0413">Isomerase</keyword>